<dbReference type="SUPFAM" id="SSF56935">
    <property type="entry name" value="Porins"/>
    <property type="match status" value="1"/>
</dbReference>
<comment type="similarity">
    <text evidence="11 12">Belongs to the TonB-dependent receptor family.</text>
</comment>
<evidence type="ECO:0000256" key="5">
    <source>
        <dbReference type="ARBA" id="ARBA00022692"/>
    </source>
</evidence>
<dbReference type="AlphaFoldDB" id="A0A841IY14"/>
<evidence type="ECO:0000256" key="2">
    <source>
        <dbReference type="ARBA" id="ARBA00022448"/>
    </source>
</evidence>
<evidence type="ECO:0000313" key="16">
    <source>
        <dbReference type="EMBL" id="MBB6123022.1"/>
    </source>
</evidence>
<dbReference type="EMBL" id="JACIJP010000001">
    <property type="protein sequence ID" value="MBB6123022.1"/>
    <property type="molecule type" value="Genomic_DNA"/>
</dbReference>
<evidence type="ECO:0000256" key="3">
    <source>
        <dbReference type="ARBA" id="ARBA00022452"/>
    </source>
</evidence>
<evidence type="ECO:0000256" key="6">
    <source>
        <dbReference type="ARBA" id="ARBA00023004"/>
    </source>
</evidence>
<dbReference type="InterPro" id="IPR036942">
    <property type="entry name" value="Beta-barrel_TonB_sf"/>
</dbReference>
<organism evidence="16 17">
    <name type="scientific">Sphingobium subterraneum</name>
    <dbReference type="NCBI Taxonomy" id="627688"/>
    <lineage>
        <taxon>Bacteria</taxon>
        <taxon>Pseudomonadati</taxon>
        <taxon>Pseudomonadota</taxon>
        <taxon>Alphaproteobacteria</taxon>
        <taxon>Sphingomonadales</taxon>
        <taxon>Sphingomonadaceae</taxon>
        <taxon>Sphingobium</taxon>
    </lineage>
</organism>
<evidence type="ECO:0000256" key="12">
    <source>
        <dbReference type="RuleBase" id="RU003357"/>
    </source>
</evidence>
<feature type="domain" description="TonB-dependent receptor plug" evidence="15">
    <location>
        <begin position="73"/>
        <end position="180"/>
    </location>
</feature>
<gene>
    <name evidence="16" type="ORF">FHS92_000729</name>
</gene>
<evidence type="ECO:0000256" key="4">
    <source>
        <dbReference type="ARBA" id="ARBA00022496"/>
    </source>
</evidence>
<evidence type="ECO:0000256" key="8">
    <source>
        <dbReference type="ARBA" id="ARBA00023077"/>
    </source>
</evidence>
<feature type="chain" id="PRO_5032534770" evidence="13">
    <location>
        <begin position="38"/>
        <end position="764"/>
    </location>
</feature>
<keyword evidence="5 11" id="KW-0812">Transmembrane</keyword>
<keyword evidence="7" id="KW-0406">Ion transport</keyword>
<evidence type="ECO:0000259" key="15">
    <source>
        <dbReference type="Pfam" id="PF07715"/>
    </source>
</evidence>
<evidence type="ECO:0000256" key="11">
    <source>
        <dbReference type="PROSITE-ProRule" id="PRU01360"/>
    </source>
</evidence>
<dbReference type="InterPro" id="IPR039426">
    <property type="entry name" value="TonB-dep_rcpt-like"/>
</dbReference>
<evidence type="ECO:0000259" key="14">
    <source>
        <dbReference type="Pfam" id="PF00593"/>
    </source>
</evidence>
<reference evidence="16 17" key="1">
    <citation type="submission" date="2020-08" db="EMBL/GenBank/DDBJ databases">
        <title>Genomic Encyclopedia of Type Strains, Phase IV (KMG-IV): sequencing the most valuable type-strain genomes for metagenomic binning, comparative biology and taxonomic classification.</title>
        <authorList>
            <person name="Goeker M."/>
        </authorList>
    </citation>
    <scope>NUCLEOTIDE SEQUENCE [LARGE SCALE GENOMIC DNA]</scope>
    <source>
        <strain evidence="16 17">DSM 102255</strain>
    </source>
</reference>
<dbReference type="InterPro" id="IPR012910">
    <property type="entry name" value="Plug_dom"/>
</dbReference>
<dbReference type="GO" id="GO:0009279">
    <property type="term" value="C:cell outer membrane"/>
    <property type="evidence" value="ECO:0007669"/>
    <property type="project" value="UniProtKB-SubCell"/>
</dbReference>
<keyword evidence="6" id="KW-0408">Iron</keyword>
<keyword evidence="8 12" id="KW-0798">TonB box</keyword>
<dbReference type="InterPro" id="IPR000531">
    <property type="entry name" value="Beta-barrel_TonB"/>
</dbReference>
<accession>A0A841IY14</accession>
<dbReference type="Gene3D" id="2.40.170.20">
    <property type="entry name" value="TonB-dependent receptor, beta-barrel domain"/>
    <property type="match status" value="1"/>
</dbReference>
<comment type="caution">
    <text evidence="16">The sequence shown here is derived from an EMBL/GenBank/DDBJ whole genome shotgun (WGS) entry which is preliminary data.</text>
</comment>
<dbReference type="PANTHER" id="PTHR32552">
    <property type="entry name" value="FERRICHROME IRON RECEPTOR-RELATED"/>
    <property type="match status" value="1"/>
</dbReference>
<dbReference type="Pfam" id="PF07715">
    <property type="entry name" value="Plug"/>
    <property type="match status" value="1"/>
</dbReference>
<evidence type="ECO:0000256" key="7">
    <source>
        <dbReference type="ARBA" id="ARBA00023065"/>
    </source>
</evidence>
<keyword evidence="9 11" id="KW-0472">Membrane</keyword>
<dbReference type="PROSITE" id="PS52016">
    <property type="entry name" value="TONB_DEPENDENT_REC_3"/>
    <property type="match status" value="1"/>
</dbReference>
<keyword evidence="13" id="KW-0732">Signal</keyword>
<sequence>MNNHNETLRHLTGGAFARKLSCALLVCTGMTPLTAIAQDATTPAAAAAPADEASGETQLQDIVVTAQRREQKLQDVPVAVTAFGAAALQASGVSSVKDLAHVDPSLNIPQVVGVYLPFLRGIGNPAAGNLGNESSVPVYIDDMYYTRLSTAFLAINSIERVEVLKGPQGTLFGRNSSGGAIQMFTKDPGSKTEVSGTLGYANYQRLSGQLYVSAPLTDTLGWNLSVAGTDQSKGWGKSLADGHEIFKEKVASVRSKLLWEPSDATRVKLTGFYAYSKGDIGMVNDRHSGTYASSAMFPSAVPGYPFPAVKLPSLADVPGANFYDTRSNTPQFARAEGYGATLRIDQDLGFADGVSITGFRNTKELIRLDADITAQNLINGDLNSKDRQFTQEFQLKSKRGSDISWILGAYYLNSNVKYNPIILYGDAFGGGTAEIRSQQIVNSYSLFGQATVPIGAQTNFTGGLRYNIDDLKGREPGREDSEAFKKLTWKAVLDHHFTDDIMAYASVSRGYKSAAYKTFPLGKSPVLPEIIDAYELGLKTELFDRHVRLNGSLFWNDIKNPQVLSVISVGGIPQIDLSNAQKARVKGGEISIDVAAARGLTLRGALTYLDGKYLSFTNAPFYCLNGTTAVGLPEGVTCPAQTARGASGNRLPNVAKVSFDLGANYTVDTGVGKWVADASLSHTGRFAWNPDNYVFEKAVTLINASLSLTPDTLDWLTIGIWGKNLGGVEYYSISQESTGLLGTAGFQAGAAAPRTYGGTVSFKF</sequence>
<evidence type="ECO:0000256" key="9">
    <source>
        <dbReference type="ARBA" id="ARBA00023136"/>
    </source>
</evidence>
<dbReference type="Pfam" id="PF00593">
    <property type="entry name" value="TonB_dep_Rec_b-barrel"/>
    <property type="match status" value="1"/>
</dbReference>
<keyword evidence="2 11" id="KW-0813">Transport</keyword>
<protein>
    <submittedName>
        <fullName evidence="16">Iron complex outermembrane receptor protein</fullName>
    </submittedName>
</protein>
<evidence type="ECO:0000256" key="13">
    <source>
        <dbReference type="SAM" id="SignalP"/>
    </source>
</evidence>
<dbReference type="PANTHER" id="PTHR32552:SF81">
    <property type="entry name" value="TONB-DEPENDENT OUTER MEMBRANE RECEPTOR"/>
    <property type="match status" value="1"/>
</dbReference>
<dbReference type="CDD" id="cd01347">
    <property type="entry name" value="ligand_gated_channel"/>
    <property type="match status" value="1"/>
</dbReference>
<evidence type="ECO:0000256" key="1">
    <source>
        <dbReference type="ARBA" id="ARBA00004571"/>
    </source>
</evidence>
<keyword evidence="17" id="KW-1185">Reference proteome</keyword>
<keyword evidence="3 11" id="KW-1134">Transmembrane beta strand</keyword>
<name>A0A841IY14_9SPHN</name>
<comment type="subcellular location">
    <subcellularLocation>
        <location evidence="1 11">Cell outer membrane</location>
        <topology evidence="1 11">Multi-pass membrane protein</topology>
    </subcellularLocation>
</comment>
<dbReference type="Proteomes" id="UP000552700">
    <property type="component" value="Unassembled WGS sequence"/>
</dbReference>
<evidence type="ECO:0000256" key="10">
    <source>
        <dbReference type="ARBA" id="ARBA00023237"/>
    </source>
</evidence>
<feature type="domain" description="TonB-dependent receptor-like beta-barrel" evidence="14">
    <location>
        <begin position="310"/>
        <end position="725"/>
    </location>
</feature>
<evidence type="ECO:0000313" key="17">
    <source>
        <dbReference type="Proteomes" id="UP000552700"/>
    </source>
</evidence>
<keyword evidence="16" id="KW-0675">Receptor</keyword>
<proteinExistence type="inferred from homology"/>
<keyword evidence="4" id="KW-0410">Iron transport</keyword>
<feature type="signal peptide" evidence="13">
    <location>
        <begin position="1"/>
        <end position="37"/>
    </location>
</feature>
<dbReference type="GO" id="GO:0006826">
    <property type="term" value="P:iron ion transport"/>
    <property type="evidence" value="ECO:0007669"/>
    <property type="project" value="UniProtKB-KW"/>
</dbReference>
<keyword evidence="10 11" id="KW-0998">Cell outer membrane</keyword>
<dbReference type="RefSeq" id="WP_184077601.1">
    <property type="nucleotide sequence ID" value="NZ_JACIJP010000001.1"/>
</dbReference>